<protein>
    <submittedName>
        <fullName evidence="2">Uncharacterized protein</fullName>
    </submittedName>
</protein>
<dbReference type="Gramene" id="ERN07157">
    <property type="protein sequence ID" value="ERN07157"/>
    <property type="gene ID" value="AMTR_s00019p00140560"/>
</dbReference>
<evidence type="ECO:0000313" key="3">
    <source>
        <dbReference type="Proteomes" id="UP000017836"/>
    </source>
</evidence>
<dbReference type="AlphaFoldDB" id="W1PB92"/>
<accession>W1PB92</accession>
<keyword evidence="1" id="KW-0732">Signal</keyword>
<gene>
    <name evidence="2" type="ORF">AMTR_s00019p00140560</name>
</gene>
<sequence length="101" mass="10993">MALRLVFFSLTFILMLVVAPTTQARHLKHASLSHVDHHHHHSASDLVVHRHQVRDGFVIHRTKGSAPSIAQLISDYAVFGAIKDSGPSPGAGHAHVRTVGQ</sequence>
<feature type="chain" id="PRO_5004807342" evidence="1">
    <location>
        <begin position="25"/>
        <end position="101"/>
    </location>
</feature>
<reference evidence="3" key="1">
    <citation type="journal article" date="2013" name="Science">
        <title>The Amborella genome and the evolution of flowering plants.</title>
        <authorList>
            <consortium name="Amborella Genome Project"/>
        </authorList>
    </citation>
    <scope>NUCLEOTIDE SEQUENCE [LARGE SCALE GENOMIC DNA]</scope>
</reference>
<keyword evidence="3" id="KW-1185">Reference proteome</keyword>
<organism evidence="2 3">
    <name type="scientific">Amborella trichopoda</name>
    <dbReference type="NCBI Taxonomy" id="13333"/>
    <lineage>
        <taxon>Eukaryota</taxon>
        <taxon>Viridiplantae</taxon>
        <taxon>Streptophyta</taxon>
        <taxon>Embryophyta</taxon>
        <taxon>Tracheophyta</taxon>
        <taxon>Spermatophyta</taxon>
        <taxon>Magnoliopsida</taxon>
        <taxon>Amborellales</taxon>
        <taxon>Amborellaceae</taxon>
        <taxon>Amborella</taxon>
    </lineage>
</organism>
<name>W1PB92_AMBTC</name>
<dbReference type="Proteomes" id="UP000017836">
    <property type="component" value="Unassembled WGS sequence"/>
</dbReference>
<evidence type="ECO:0000256" key="1">
    <source>
        <dbReference type="SAM" id="SignalP"/>
    </source>
</evidence>
<evidence type="ECO:0000313" key="2">
    <source>
        <dbReference type="EMBL" id="ERN07157.1"/>
    </source>
</evidence>
<dbReference type="EMBL" id="KI393807">
    <property type="protein sequence ID" value="ERN07157.1"/>
    <property type="molecule type" value="Genomic_DNA"/>
</dbReference>
<proteinExistence type="predicted"/>
<feature type="signal peptide" evidence="1">
    <location>
        <begin position="1"/>
        <end position="24"/>
    </location>
</feature>
<dbReference type="HOGENOM" id="CLU_2295454_0_0_1"/>